<dbReference type="KEGG" id="dpx:DAPPUDRAFT_239170"/>
<keyword evidence="2 3" id="KW-0040">ANK repeat</keyword>
<dbReference type="PANTHER" id="PTHR24198:SF165">
    <property type="entry name" value="ANKYRIN REPEAT-CONTAINING PROTEIN-RELATED"/>
    <property type="match status" value="1"/>
</dbReference>
<dbReference type="PROSITE" id="PS50088">
    <property type="entry name" value="ANK_REPEAT"/>
    <property type="match status" value="1"/>
</dbReference>
<evidence type="ECO:0000313" key="5">
    <source>
        <dbReference type="EMBL" id="EFX83981.1"/>
    </source>
</evidence>
<dbReference type="InterPro" id="IPR036770">
    <property type="entry name" value="Ankyrin_rpt-contain_sf"/>
</dbReference>
<dbReference type="InParanoid" id="E9G8J0"/>
<dbReference type="SMART" id="SM00248">
    <property type="entry name" value="ANK"/>
    <property type="match status" value="3"/>
</dbReference>
<dbReference type="Gene3D" id="1.25.40.20">
    <property type="entry name" value="Ankyrin repeat-containing domain"/>
    <property type="match status" value="1"/>
</dbReference>
<dbReference type="Pfam" id="PF12796">
    <property type="entry name" value="Ank_2"/>
    <property type="match status" value="1"/>
</dbReference>
<name>E9G8J0_DAPPU</name>
<feature type="compositionally biased region" description="Low complexity" evidence="4">
    <location>
        <begin position="1"/>
        <end position="19"/>
    </location>
</feature>
<feature type="compositionally biased region" description="Low complexity" evidence="4">
    <location>
        <begin position="31"/>
        <end position="46"/>
    </location>
</feature>
<dbReference type="OrthoDB" id="1577640at2759"/>
<evidence type="ECO:0000313" key="6">
    <source>
        <dbReference type="Proteomes" id="UP000000305"/>
    </source>
</evidence>
<sequence>MEEDSNSSLEELASASTSDQDTGMVTGESVSSISHQQPFPSSQQQSNTFYSFPSITSENVAVTVTPTGTTAANIIAVVSGGDNHLTPSDNNRFIPATTHVPYMGETISSDEGSMSNDQPTADASTADLVATGSTRPPEEGMKLAREFEERGSQTPLNEACSYGHNQIAKLMVSYLDKIVDGKLPWAIDTPNKEGKTPLMIVLELFNYELIEHLIGAGANLQAIDKKGDTSFHYAARLYREKIYNELKTKHPEENLPPIAAIIYYLVINGGIPHNLTLPEIKNLIGDDFLYGEITKIGPFPNAASQN</sequence>
<organism evidence="5 6">
    <name type="scientific">Daphnia pulex</name>
    <name type="common">Water flea</name>
    <dbReference type="NCBI Taxonomy" id="6669"/>
    <lineage>
        <taxon>Eukaryota</taxon>
        <taxon>Metazoa</taxon>
        <taxon>Ecdysozoa</taxon>
        <taxon>Arthropoda</taxon>
        <taxon>Crustacea</taxon>
        <taxon>Branchiopoda</taxon>
        <taxon>Diplostraca</taxon>
        <taxon>Cladocera</taxon>
        <taxon>Anomopoda</taxon>
        <taxon>Daphniidae</taxon>
        <taxon>Daphnia</taxon>
    </lineage>
</organism>
<dbReference type="AlphaFoldDB" id="E9G8J0"/>
<dbReference type="EMBL" id="GL732535">
    <property type="protein sequence ID" value="EFX83981.1"/>
    <property type="molecule type" value="Genomic_DNA"/>
</dbReference>
<dbReference type="Proteomes" id="UP000000305">
    <property type="component" value="Unassembled WGS sequence"/>
</dbReference>
<feature type="region of interest" description="Disordered" evidence="4">
    <location>
        <begin position="1"/>
        <end position="47"/>
    </location>
</feature>
<dbReference type="InterPro" id="IPR002110">
    <property type="entry name" value="Ankyrin_rpt"/>
</dbReference>
<keyword evidence="6" id="KW-1185">Reference proteome</keyword>
<protein>
    <submittedName>
        <fullName evidence="5">Uncharacterized protein</fullName>
    </submittedName>
</protein>
<feature type="repeat" description="ANK" evidence="3">
    <location>
        <begin position="193"/>
        <end position="225"/>
    </location>
</feature>
<evidence type="ECO:0000256" key="1">
    <source>
        <dbReference type="ARBA" id="ARBA00022737"/>
    </source>
</evidence>
<proteinExistence type="predicted"/>
<dbReference type="SUPFAM" id="SSF48403">
    <property type="entry name" value="Ankyrin repeat"/>
    <property type="match status" value="1"/>
</dbReference>
<accession>E9G8J0</accession>
<evidence type="ECO:0000256" key="3">
    <source>
        <dbReference type="PROSITE-ProRule" id="PRU00023"/>
    </source>
</evidence>
<keyword evidence="1" id="KW-0677">Repeat</keyword>
<gene>
    <name evidence="5" type="ORF">DAPPUDRAFT_239170</name>
</gene>
<evidence type="ECO:0000256" key="2">
    <source>
        <dbReference type="ARBA" id="ARBA00023043"/>
    </source>
</evidence>
<dbReference type="HOGENOM" id="CLU_909896_0_0_1"/>
<reference evidence="5 6" key="1">
    <citation type="journal article" date="2011" name="Science">
        <title>The ecoresponsive genome of Daphnia pulex.</title>
        <authorList>
            <person name="Colbourne J.K."/>
            <person name="Pfrender M.E."/>
            <person name="Gilbert D."/>
            <person name="Thomas W.K."/>
            <person name="Tucker A."/>
            <person name="Oakley T.H."/>
            <person name="Tokishita S."/>
            <person name="Aerts A."/>
            <person name="Arnold G.J."/>
            <person name="Basu M.K."/>
            <person name="Bauer D.J."/>
            <person name="Caceres C.E."/>
            <person name="Carmel L."/>
            <person name="Casola C."/>
            <person name="Choi J.H."/>
            <person name="Detter J.C."/>
            <person name="Dong Q."/>
            <person name="Dusheyko S."/>
            <person name="Eads B.D."/>
            <person name="Frohlich T."/>
            <person name="Geiler-Samerotte K.A."/>
            <person name="Gerlach D."/>
            <person name="Hatcher P."/>
            <person name="Jogdeo S."/>
            <person name="Krijgsveld J."/>
            <person name="Kriventseva E.V."/>
            <person name="Kultz D."/>
            <person name="Laforsch C."/>
            <person name="Lindquist E."/>
            <person name="Lopez J."/>
            <person name="Manak J.R."/>
            <person name="Muller J."/>
            <person name="Pangilinan J."/>
            <person name="Patwardhan R.P."/>
            <person name="Pitluck S."/>
            <person name="Pritham E.J."/>
            <person name="Rechtsteiner A."/>
            <person name="Rho M."/>
            <person name="Rogozin I.B."/>
            <person name="Sakarya O."/>
            <person name="Salamov A."/>
            <person name="Schaack S."/>
            <person name="Shapiro H."/>
            <person name="Shiga Y."/>
            <person name="Skalitzky C."/>
            <person name="Smith Z."/>
            <person name="Souvorov A."/>
            <person name="Sung W."/>
            <person name="Tang Z."/>
            <person name="Tsuchiya D."/>
            <person name="Tu H."/>
            <person name="Vos H."/>
            <person name="Wang M."/>
            <person name="Wolf Y.I."/>
            <person name="Yamagata H."/>
            <person name="Yamada T."/>
            <person name="Ye Y."/>
            <person name="Shaw J.R."/>
            <person name="Andrews J."/>
            <person name="Crease T.J."/>
            <person name="Tang H."/>
            <person name="Lucas S.M."/>
            <person name="Robertson H.M."/>
            <person name="Bork P."/>
            <person name="Koonin E.V."/>
            <person name="Zdobnov E.M."/>
            <person name="Grigoriev I.V."/>
            <person name="Lynch M."/>
            <person name="Boore J.L."/>
        </authorList>
    </citation>
    <scope>NUCLEOTIDE SEQUENCE [LARGE SCALE GENOMIC DNA]</scope>
</reference>
<dbReference type="PROSITE" id="PS50297">
    <property type="entry name" value="ANK_REP_REGION"/>
    <property type="match status" value="1"/>
</dbReference>
<evidence type="ECO:0000256" key="4">
    <source>
        <dbReference type="SAM" id="MobiDB-lite"/>
    </source>
</evidence>
<dbReference type="PANTHER" id="PTHR24198">
    <property type="entry name" value="ANKYRIN REPEAT AND PROTEIN KINASE DOMAIN-CONTAINING PROTEIN"/>
    <property type="match status" value="1"/>
</dbReference>